<evidence type="ECO:0000259" key="3">
    <source>
        <dbReference type="Pfam" id="PF07593"/>
    </source>
</evidence>
<dbReference type="RefSeq" id="WP_077024290.1">
    <property type="nucleotide sequence ID" value="NZ_CP017641.1"/>
</dbReference>
<dbReference type="Proteomes" id="UP000187735">
    <property type="component" value="Chromosome"/>
</dbReference>
<organism evidence="4 5">
    <name type="scientific">Fuerstiella marisgermanici</name>
    <dbReference type="NCBI Taxonomy" id="1891926"/>
    <lineage>
        <taxon>Bacteria</taxon>
        <taxon>Pseudomonadati</taxon>
        <taxon>Planctomycetota</taxon>
        <taxon>Planctomycetia</taxon>
        <taxon>Planctomycetales</taxon>
        <taxon>Planctomycetaceae</taxon>
        <taxon>Fuerstiella</taxon>
    </lineage>
</organism>
<dbReference type="Pfam" id="PF13517">
    <property type="entry name" value="FG-GAP_3"/>
    <property type="match status" value="2"/>
</dbReference>
<keyword evidence="1" id="KW-0732">Signal</keyword>
<accession>A0A1P8WF78</accession>
<dbReference type="InterPro" id="IPR011519">
    <property type="entry name" value="UnbV_ASPIC"/>
</dbReference>
<dbReference type="KEGG" id="fmr:Fuma_02313"/>
<dbReference type="Pfam" id="PF07593">
    <property type="entry name" value="UnbV_ASPIC"/>
    <property type="match status" value="1"/>
</dbReference>
<dbReference type="EMBL" id="CP017641">
    <property type="protein sequence ID" value="APZ92701.1"/>
    <property type="molecule type" value="Genomic_DNA"/>
</dbReference>
<keyword evidence="5" id="KW-1185">Reference proteome</keyword>
<name>A0A1P8WF78_9PLAN</name>
<feature type="region of interest" description="Disordered" evidence="2">
    <location>
        <begin position="51"/>
        <end position="70"/>
    </location>
</feature>
<protein>
    <submittedName>
        <fullName evidence="4">FG-GAP repeat</fullName>
    </submittedName>
</protein>
<dbReference type="STRING" id="1891926.Fuma_02313"/>
<evidence type="ECO:0000313" key="4">
    <source>
        <dbReference type="EMBL" id="APZ92701.1"/>
    </source>
</evidence>
<dbReference type="PANTHER" id="PTHR16026">
    <property type="entry name" value="CARTILAGE ACIDIC PROTEIN 1"/>
    <property type="match status" value="1"/>
</dbReference>
<feature type="domain" description="ASPIC/UnbV" evidence="3">
    <location>
        <begin position="526"/>
        <end position="579"/>
    </location>
</feature>
<sequence length="600" mass="64703">MTSSASRPQESSIVHVQPSGQKAVWLWRLRFTLLMLLAAIGAGCGKTDVGVDPTKNPKTNEPGGGAAVQAEPPVPASIIRFEDIAEQSGVRFIPTNGREAGRYTIVESLGTGVAVADLDRDDRLDIIAPGGGTFDKDGNPVGQRNGVFRQNDLLQFENITTGCGIDTGSAYTHGVAIGDWNNDGFVDVVITGFHAVRLFQNCGDGTFQDVTPEAGLSQAEWATSAAFFDADNDGDLELYIVNYVEWQPDDDRRCMINGHRNVCPPARFDAVSDRLYDNLGDGSFHEVSQERGLEEGGKGLAVIAGDVDLDGDSDLYIANDTTANFLYLNQGDGRFVESALVSGCALGPTLQAEGSMGVAFADFDLDGLPDIWVSNYENQSFAMYQSRAPGIFQHVSAVTGISAVGQLYVGFGTAALDADLDGDQDIFAGNGHVMYESARAPLRQEALLFENLEGQQFRNVIRESGEYGRSVHMARGVTPADLNQDGSMDLVVAHMNEPIAVLKNTSRPQKHWVSLVLIGRRSNRSAIGARAKVGTIVKLHTGGGSYLSDTDTPFTWAIDKASRQVEVEIVWPSGNRQREKMFPNRINTVVEHLATPPDPS</sequence>
<evidence type="ECO:0000256" key="2">
    <source>
        <dbReference type="SAM" id="MobiDB-lite"/>
    </source>
</evidence>
<dbReference type="SUPFAM" id="SSF69318">
    <property type="entry name" value="Integrin alpha N-terminal domain"/>
    <property type="match status" value="1"/>
</dbReference>
<dbReference type="PANTHER" id="PTHR16026:SF0">
    <property type="entry name" value="CARTILAGE ACIDIC PROTEIN 1"/>
    <property type="match status" value="1"/>
</dbReference>
<dbReference type="AlphaFoldDB" id="A0A1P8WF78"/>
<dbReference type="OrthoDB" id="5287961at2"/>
<dbReference type="InterPro" id="IPR013517">
    <property type="entry name" value="FG-GAP"/>
</dbReference>
<gene>
    <name evidence="4" type="ORF">Fuma_02313</name>
</gene>
<evidence type="ECO:0000256" key="1">
    <source>
        <dbReference type="ARBA" id="ARBA00022729"/>
    </source>
</evidence>
<proteinExistence type="predicted"/>
<dbReference type="InterPro" id="IPR027039">
    <property type="entry name" value="Crtac1"/>
</dbReference>
<dbReference type="InterPro" id="IPR028994">
    <property type="entry name" value="Integrin_alpha_N"/>
</dbReference>
<reference evidence="4 5" key="1">
    <citation type="journal article" date="2016" name="Front. Microbiol.">
        <title>Fuerstia marisgermanicae gen. nov., sp. nov., an Unusual Member of the Phylum Planctomycetes from the German Wadden Sea.</title>
        <authorList>
            <person name="Kohn T."/>
            <person name="Heuer A."/>
            <person name="Jogler M."/>
            <person name="Vollmers J."/>
            <person name="Boedeker C."/>
            <person name="Bunk B."/>
            <person name="Rast P."/>
            <person name="Borchert D."/>
            <person name="Glockner I."/>
            <person name="Freese H.M."/>
            <person name="Klenk H.P."/>
            <person name="Overmann J."/>
            <person name="Kaster A.K."/>
            <person name="Rohde M."/>
            <person name="Wiegand S."/>
            <person name="Jogler C."/>
        </authorList>
    </citation>
    <scope>NUCLEOTIDE SEQUENCE [LARGE SCALE GENOMIC DNA]</scope>
    <source>
        <strain evidence="4 5">NH11</strain>
    </source>
</reference>
<evidence type="ECO:0000313" key="5">
    <source>
        <dbReference type="Proteomes" id="UP000187735"/>
    </source>
</evidence>
<dbReference type="Gene3D" id="2.130.10.130">
    <property type="entry name" value="Integrin alpha, N-terminal"/>
    <property type="match status" value="2"/>
</dbReference>